<dbReference type="GO" id="GO:0005615">
    <property type="term" value="C:extracellular space"/>
    <property type="evidence" value="ECO:0007669"/>
    <property type="project" value="UniProtKB-ARBA"/>
</dbReference>
<feature type="domain" description="Spaetzle" evidence="6">
    <location>
        <begin position="294"/>
        <end position="382"/>
    </location>
</feature>
<evidence type="ECO:0000256" key="1">
    <source>
        <dbReference type="ARBA" id="ARBA00011748"/>
    </source>
</evidence>
<gene>
    <name evidence="7" type="primary">spz3_4</name>
    <name evidence="7" type="ORF">FJT64_022035</name>
</gene>
<feature type="region of interest" description="Disordered" evidence="5">
    <location>
        <begin position="50"/>
        <end position="94"/>
    </location>
</feature>
<evidence type="ECO:0000259" key="6">
    <source>
        <dbReference type="Pfam" id="PF16077"/>
    </source>
</evidence>
<dbReference type="InterPro" id="IPR029034">
    <property type="entry name" value="Cystine-knot_cytokine"/>
</dbReference>
<evidence type="ECO:0000256" key="2">
    <source>
        <dbReference type="ARBA" id="ARBA00022729"/>
    </source>
</evidence>
<dbReference type="InterPro" id="IPR052444">
    <property type="entry name" value="Spz/Toll_ligand-like"/>
</dbReference>
<dbReference type="PANTHER" id="PTHR23199">
    <property type="entry name" value="NEUROTROPHIN 1-RELATED"/>
    <property type="match status" value="1"/>
</dbReference>
<proteinExistence type="predicted"/>
<keyword evidence="2" id="KW-0732">Signal</keyword>
<dbReference type="Pfam" id="PF16077">
    <property type="entry name" value="Spaetzle"/>
    <property type="match status" value="1"/>
</dbReference>
<evidence type="ECO:0000256" key="5">
    <source>
        <dbReference type="SAM" id="MobiDB-lite"/>
    </source>
</evidence>
<dbReference type="Proteomes" id="UP000440578">
    <property type="component" value="Unassembled WGS sequence"/>
</dbReference>
<keyword evidence="3" id="KW-1015">Disulfide bond</keyword>
<evidence type="ECO:0000313" key="7">
    <source>
        <dbReference type="EMBL" id="KAF0306477.1"/>
    </source>
</evidence>
<reference evidence="7 8" key="1">
    <citation type="submission" date="2019-07" db="EMBL/GenBank/DDBJ databases">
        <title>Draft genome assembly of a fouling barnacle, Amphibalanus amphitrite (Darwin, 1854): The first reference genome for Thecostraca.</title>
        <authorList>
            <person name="Kim W."/>
        </authorList>
    </citation>
    <scope>NUCLEOTIDE SEQUENCE [LARGE SCALE GENOMIC DNA]</scope>
    <source>
        <strain evidence="7">SNU_AA5</strain>
        <tissue evidence="7">Soma without cirri and trophi</tissue>
    </source>
</reference>
<dbReference type="InterPro" id="IPR032104">
    <property type="entry name" value="Spaetzle"/>
</dbReference>
<dbReference type="GO" id="GO:0008083">
    <property type="term" value="F:growth factor activity"/>
    <property type="evidence" value="ECO:0007669"/>
    <property type="project" value="TreeGrafter"/>
</dbReference>
<feature type="region of interest" description="Disordered" evidence="5">
    <location>
        <begin position="231"/>
        <end position="261"/>
    </location>
</feature>
<accession>A0A6A4WG49</accession>
<name>A0A6A4WG49_AMPAM</name>
<keyword evidence="8" id="KW-1185">Reference proteome</keyword>
<dbReference type="FunFam" id="2.10.90.10:FF:000018">
    <property type="entry name" value="Spatzle 4"/>
    <property type="match status" value="1"/>
</dbReference>
<evidence type="ECO:0000256" key="3">
    <source>
        <dbReference type="ARBA" id="ARBA00023157"/>
    </source>
</evidence>
<keyword evidence="4" id="KW-0325">Glycoprotein</keyword>
<dbReference type="GO" id="GO:0045087">
    <property type="term" value="P:innate immune response"/>
    <property type="evidence" value="ECO:0007669"/>
    <property type="project" value="TreeGrafter"/>
</dbReference>
<evidence type="ECO:0000256" key="4">
    <source>
        <dbReference type="ARBA" id="ARBA00023180"/>
    </source>
</evidence>
<organism evidence="7 8">
    <name type="scientific">Amphibalanus amphitrite</name>
    <name type="common">Striped barnacle</name>
    <name type="synonym">Balanus amphitrite</name>
    <dbReference type="NCBI Taxonomy" id="1232801"/>
    <lineage>
        <taxon>Eukaryota</taxon>
        <taxon>Metazoa</taxon>
        <taxon>Ecdysozoa</taxon>
        <taxon>Arthropoda</taxon>
        <taxon>Crustacea</taxon>
        <taxon>Multicrustacea</taxon>
        <taxon>Cirripedia</taxon>
        <taxon>Thoracica</taxon>
        <taxon>Thoracicalcarea</taxon>
        <taxon>Balanomorpha</taxon>
        <taxon>Balanoidea</taxon>
        <taxon>Balanidae</taxon>
        <taxon>Amphibalaninae</taxon>
        <taxon>Amphibalanus</taxon>
    </lineage>
</organism>
<protein>
    <submittedName>
        <fullName evidence="7">Protein spaetzle 3</fullName>
    </submittedName>
</protein>
<dbReference type="PANTHER" id="PTHR23199:SF13">
    <property type="entry name" value="PROTEIN SPAETZLE 3"/>
    <property type="match status" value="1"/>
</dbReference>
<dbReference type="GO" id="GO:0005121">
    <property type="term" value="F:Toll binding"/>
    <property type="evidence" value="ECO:0007669"/>
    <property type="project" value="TreeGrafter"/>
</dbReference>
<evidence type="ECO:0000313" key="8">
    <source>
        <dbReference type="Proteomes" id="UP000440578"/>
    </source>
</evidence>
<sequence length="384" mass="42281">MAGSAVQYSQLGDFASSAGQYQPYPYNNPAFANDQYPSASLPQAQVHNFIQSPPAAPPRGQTANQPRFGERTVARPSGRRRKQQPAQRGPIVTKDGGDSVVPLYSYQTLKNNTVVQVPIFWTALNIALGYQVQADQVIRGLPCIKRLRQLFCTNAGSQYPTDRIESFINENKALTRRMFGTFPPPPPDLGNEVSTLPEMEPFETVDFTTEPYPLDTGFTGEGLTALEAADLPLTGPSGTTGGSRGELRRPFPRAKRSADNDTMSAVVAELNRQRRQAVPSPPVIDKGSKHLVDSCESKVEIVTPYWAANSAGEIRAIVNTKHFPQAIHQEICKGTTTSRCTGNCLCEQKYTYHRLLSYDPDNDCKGIFIDWFLFPSCCACRCPP</sequence>
<dbReference type="EMBL" id="VIIS01000666">
    <property type="protein sequence ID" value="KAF0306477.1"/>
    <property type="molecule type" value="Genomic_DNA"/>
</dbReference>
<dbReference type="AlphaFoldDB" id="A0A6A4WG49"/>
<dbReference type="Gene3D" id="2.10.90.10">
    <property type="entry name" value="Cystine-knot cytokines"/>
    <property type="match status" value="1"/>
</dbReference>
<comment type="caution">
    <text evidence="7">The sequence shown here is derived from an EMBL/GenBank/DDBJ whole genome shotgun (WGS) entry which is preliminary data.</text>
</comment>
<dbReference type="OrthoDB" id="6630583at2759"/>
<comment type="subunit">
    <text evidence="1">Homodimer; disulfide-linked.</text>
</comment>
<dbReference type="GO" id="GO:0021556">
    <property type="term" value="P:central nervous system formation"/>
    <property type="evidence" value="ECO:0007669"/>
    <property type="project" value="TreeGrafter"/>
</dbReference>
<dbReference type="SUPFAM" id="SSF57501">
    <property type="entry name" value="Cystine-knot cytokines"/>
    <property type="match status" value="1"/>
</dbReference>